<dbReference type="InterPro" id="IPR013785">
    <property type="entry name" value="Aldolase_TIM"/>
</dbReference>
<dbReference type="GO" id="GO:0004640">
    <property type="term" value="F:phosphoribosylanthranilate isomerase activity"/>
    <property type="evidence" value="ECO:0007669"/>
    <property type="project" value="UniProtKB-UniRule"/>
</dbReference>
<dbReference type="KEGG" id="psez:HME7025_00363"/>
<dbReference type="EMBL" id="CP029346">
    <property type="protein sequence ID" value="AWL08236.1"/>
    <property type="molecule type" value="Genomic_DNA"/>
</dbReference>
<dbReference type="Proteomes" id="UP000245468">
    <property type="component" value="Chromosome"/>
</dbReference>
<dbReference type="RefSeq" id="WP_109322001.1">
    <property type="nucleotide sequence ID" value="NZ_CP029346.1"/>
</dbReference>
<evidence type="ECO:0000313" key="12">
    <source>
        <dbReference type="Proteomes" id="UP000245468"/>
    </source>
</evidence>
<proteinExistence type="inferred from homology"/>
<dbReference type="Pfam" id="PF00697">
    <property type="entry name" value="PRAI"/>
    <property type="match status" value="1"/>
</dbReference>
<evidence type="ECO:0000256" key="7">
    <source>
        <dbReference type="ARBA" id="ARBA00023141"/>
    </source>
</evidence>
<dbReference type="InterPro" id="IPR001240">
    <property type="entry name" value="PRAI_dom"/>
</dbReference>
<comment type="pathway">
    <text evidence="2 9">Amino-acid biosynthesis; L-tryptophan biosynthesis; L-tryptophan from chorismate: step 3/5.</text>
</comment>
<accession>A0A2S2DS86</accession>
<evidence type="ECO:0000256" key="1">
    <source>
        <dbReference type="ARBA" id="ARBA00001164"/>
    </source>
</evidence>
<evidence type="ECO:0000256" key="9">
    <source>
        <dbReference type="HAMAP-Rule" id="MF_00135"/>
    </source>
</evidence>
<dbReference type="OrthoDB" id="9786954at2"/>
<organism evidence="11 12">
    <name type="scientific">Aquirufa nivalisilvae</name>
    <dbReference type="NCBI Taxonomy" id="2516557"/>
    <lineage>
        <taxon>Bacteria</taxon>
        <taxon>Pseudomonadati</taxon>
        <taxon>Bacteroidota</taxon>
        <taxon>Cytophagia</taxon>
        <taxon>Cytophagales</taxon>
        <taxon>Flectobacillaceae</taxon>
        <taxon>Aquirufa</taxon>
    </lineage>
</organism>
<dbReference type="GO" id="GO:0000162">
    <property type="term" value="P:L-tryptophan biosynthetic process"/>
    <property type="evidence" value="ECO:0007669"/>
    <property type="project" value="UniProtKB-UniRule"/>
</dbReference>
<evidence type="ECO:0000313" key="11">
    <source>
        <dbReference type="EMBL" id="AWL08236.1"/>
    </source>
</evidence>
<evidence type="ECO:0000256" key="5">
    <source>
        <dbReference type="ARBA" id="ARBA00022605"/>
    </source>
</evidence>
<keyword evidence="6 9" id="KW-0822">Tryptophan biosynthesis</keyword>
<comment type="catalytic activity">
    <reaction evidence="1 9">
        <text>N-(5-phospho-beta-D-ribosyl)anthranilate = 1-(2-carboxyphenylamino)-1-deoxy-D-ribulose 5-phosphate</text>
        <dbReference type="Rhea" id="RHEA:21540"/>
        <dbReference type="ChEBI" id="CHEBI:18277"/>
        <dbReference type="ChEBI" id="CHEBI:58613"/>
        <dbReference type="EC" id="5.3.1.24"/>
    </reaction>
</comment>
<gene>
    <name evidence="9 11" type="primary">trpF</name>
    <name evidence="11" type="ORF">HME7025_00363</name>
</gene>
<comment type="similarity">
    <text evidence="9">Belongs to the TrpF family.</text>
</comment>
<dbReference type="AlphaFoldDB" id="A0A2S2DS86"/>
<evidence type="ECO:0000259" key="10">
    <source>
        <dbReference type="Pfam" id="PF00697"/>
    </source>
</evidence>
<evidence type="ECO:0000256" key="6">
    <source>
        <dbReference type="ARBA" id="ARBA00022822"/>
    </source>
</evidence>
<dbReference type="Gene3D" id="3.20.20.70">
    <property type="entry name" value="Aldolase class I"/>
    <property type="match status" value="1"/>
</dbReference>
<evidence type="ECO:0000256" key="3">
    <source>
        <dbReference type="ARBA" id="ARBA00012572"/>
    </source>
</evidence>
<dbReference type="UniPathway" id="UPA00035">
    <property type="reaction ID" value="UER00042"/>
</dbReference>
<sequence length="205" mass="22810">MKWKVCGMREMDNIQEVAKAKPDYMGFIWAEASPRYVGEDFVIPKDVLGKTIAVGVFVNRAVDSIIDLSKKAGFNWVQLHGEEKDKEILALKKAGLTVIKAISVSDIQDVKGLSLAPDFYLFDTKKGKQTGGTGQRFDWNILAAYTLDKPFLLAGGLSKENLDEAIELGKKYPIHAFDFNSKVEIKAGLKDVQEVLEISKRLAEN</sequence>
<dbReference type="SUPFAM" id="SSF51366">
    <property type="entry name" value="Ribulose-phoshate binding barrel"/>
    <property type="match status" value="1"/>
</dbReference>
<dbReference type="PANTHER" id="PTHR42894">
    <property type="entry name" value="N-(5'-PHOSPHORIBOSYL)ANTHRANILATE ISOMERASE"/>
    <property type="match status" value="1"/>
</dbReference>
<dbReference type="InterPro" id="IPR044643">
    <property type="entry name" value="TrpF_fam"/>
</dbReference>
<evidence type="ECO:0000256" key="4">
    <source>
        <dbReference type="ARBA" id="ARBA00022272"/>
    </source>
</evidence>
<dbReference type="HAMAP" id="MF_00135">
    <property type="entry name" value="PRAI"/>
    <property type="match status" value="1"/>
</dbReference>
<evidence type="ECO:0000256" key="8">
    <source>
        <dbReference type="ARBA" id="ARBA00023235"/>
    </source>
</evidence>
<feature type="domain" description="N-(5'phosphoribosyl) anthranilate isomerase (PRAI)" evidence="10">
    <location>
        <begin position="4"/>
        <end position="198"/>
    </location>
</feature>
<reference evidence="12" key="1">
    <citation type="submission" date="2018-05" db="EMBL/GenBank/DDBJ databases">
        <title>Pseudarcicella sp. HME7025 Genome sequencing and assembly.</title>
        <authorList>
            <person name="Kim H."/>
            <person name="Kang H."/>
            <person name="Joh K."/>
        </authorList>
    </citation>
    <scope>NUCLEOTIDE SEQUENCE [LARGE SCALE GENOMIC DNA]</scope>
    <source>
        <strain evidence="12">HME7025</strain>
    </source>
</reference>
<keyword evidence="7 9" id="KW-0057">Aromatic amino acid biosynthesis</keyword>
<protein>
    <recommendedName>
        <fullName evidence="4 9">N-(5'-phosphoribosyl)anthranilate isomerase</fullName>
        <shortName evidence="9">PRAI</shortName>
        <ecNumber evidence="3 9">5.3.1.24</ecNumber>
    </recommendedName>
</protein>
<dbReference type="PANTHER" id="PTHR42894:SF1">
    <property type="entry name" value="N-(5'-PHOSPHORIBOSYL)ANTHRANILATE ISOMERASE"/>
    <property type="match status" value="1"/>
</dbReference>
<keyword evidence="12" id="KW-1185">Reference proteome</keyword>
<name>A0A2S2DS86_9BACT</name>
<dbReference type="CDD" id="cd00405">
    <property type="entry name" value="PRAI"/>
    <property type="match status" value="1"/>
</dbReference>
<dbReference type="EC" id="5.3.1.24" evidence="3 9"/>
<keyword evidence="8 9" id="KW-0413">Isomerase</keyword>
<dbReference type="InterPro" id="IPR011060">
    <property type="entry name" value="RibuloseP-bd_barrel"/>
</dbReference>
<evidence type="ECO:0000256" key="2">
    <source>
        <dbReference type="ARBA" id="ARBA00004664"/>
    </source>
</evidence>
<keyword evidence="5 9" id="KW-0028">Amino-acid biosynthesis</keyword>